<evidence type="ECO:0000313" key="2">
    <source>
        <dbReference type="EMBL" id="KAK0468819.1"/>
    </source>
</evidence>
<accession>A0AA39NNB0</accession>
<proteinExistence type="predicted"/>
<feature type="compositionally biased region" description="Acidic residues" evidence="1">
    <location>
        <begin position="360"/>
        <end position="369"/>
    </location>
</feature>
<dbReference type="Proteomes" id="UP001175227">
    <property type="component" value="Unassembled WGS sequence"/>
</dbReference>
<evidence type="ECO:0000256" key="1">
    <source>
        <dbReference type="SAM" id="MobiDB-lite"/>
    </source>
</evidence>
<comment type="caution">
    <text evidence="2">The sequence shown here is derived from an EMBL/GenBank/DDBJ whole genome shotgun (WGS) entry which is preliminary data.</text>
</comment>
<reference evidence="2" key="1">
    <citation type="submission" date="2023-06" db="EMBL/GenBank/DDBJ databases">
        <authorList>
            <consortium name="Lawrence Berkeley National Laboratory"/>
            <person name="Ahrendt S."/>
            <person name="Sahu N."/>
            <person name="Indic B."/>
            <person name="Wong-Bajracharya J."/>
            <person name="Merenyi Z."/>
            <person name="Ke H.-M."/>
            <person name="Monk M."/>
            <person name="Kocsube S."/>
            <person name="Drula E."/>
            <person name="Lipzen A."/>
            <person name="Balint B."/>
            <person name="Henrissat B."/>
            <person name="Andreopoulos B."/>
            <person name="Martin F.M."/>
            <person name="Harder C.B."/>
            <person name="Rigling D."/>
            <person name="Ford K.L."/>
            <person name="Foster G.D."/>
            <person name="Pangilinan J."/>
            <person name="Papanicolaou A."/>
            <person name="Barry K."/>
            <person name="LaButti K."/>
            <person name="Viragh M."/>
            <person name="Koriabine M."/>
            <person name="Yan M."/>
            <person name="Riley R."/>
            <person name="Champramary S."/>
            <person name="Plett K.L."/>
            <person name="Tsai I.J."/>
            <person name="Slot J."/>
            <person name="Sipos G."/>
            <person name="Plett J."/>
            <person name="Nagy L.G."/>
            <person name="Grigoriev I.V."/>
        </authorList>
    </citation>
    <scope>NUCLEOTIDE SEQUENCE</scope>
    <source>
        <strain evidence="2">ICMP 16352</strain>
    </source>
</reference>
<evidence type="ECO:0000313" key="3">
    <source>
        <dbReference type="Proteomes" id="UP001175227"/>
    </source>
</evidence>
<sequence length="378" mass="41391">MTISTEDSSSMVVPPPSTPLSTDTTKPSISVVTIQSSLFMVANLNKEINNWQEWSDNVLNHLAMSGGIDGHLLNCLPCPDKSLEPRAYMNWQTNDRAICAFMNLKAVKAEKDFMSGHSSSSKAVWTALKMCHEQEGPIIQVNLIQEALNIRYSRSEWLAITTSRLVELNTRIWKMGSPSPNLFLCILMLNSLSGELATVRTSIAPSINCSTKTNPVSSSNIRRDLDTQQQLFDTDDAKANDIALSVTTTTCPCLQNTASTPNLCINPKCPTPNGHTMPYCVVEGGGMEGKTIDESRAAKKCDREAKRGGDQSKKSTLSIVKDNAGKAYLFDPTAGSITPISISDASPQSEKMEFTTLTSDAEEASECTELEMQQRRRH</sequence>
<dbReference type="AlphaFoldDB" id="A0AA39NNB0"/>
<organism evidence="2 3">
    <name type="scientific">Armillaria novae-zelandiae</name>
    <dbReference type="NCBI Taxonomy" id="153914"/>
    <lineage>
        <taxon>Eukaryota</taxon>
        <taxon>Fungi</taxon>
        <taxon>Dikarya</taxon>
        <taxon>Basidiomycota</taxon>
        <taxon>Agaricomycotina</taxon>
        <taxon>Agaricomycetes</taxon>
        <taxon>Agaricomycetidae</taxon>
        <taxon>Agaricales</taxon>
        <taxon>Marasmiineae</taxon>
        <taxon>Physalacriaceae</taxon>
        <taxon>Armillaria</taxon>
    </lineage>
</organism>
<protein>
    <submittedName>
        <fullName evidence="2">Uncharacterized protein</fullName>
    </submittedName>
</protein>
<feature type="region of interest" description="Disordered" evidence="1">
    <location>
        <begin position="335"/>
        <end position="378"/>
    </location>
</feature>
<feature type="compositionally biased region" description="Polar residues" evidence="1">
    <location>
        <begin position="335"/>
        <end position="359"/>
    </location>
</feature>
<gene>
    <name evidence="2" type="ORF">IW261DRAFT_1573431</name>
</gene>
<feature type="region of interest" description="Disordered" evidence="1">
    <location>
        <begin position="1"/>
        <end position="25"/>
    </location>
</feature>
<name>A0AA39NNB0_9AGAR</name>
<dbReference type="Pfam" id="PF14223">
    <property type="entry name" value="Retrotran_gag_2"/>
    <property type="match status" value="1"/>
</dbReference>
<keyword evidence="3" id="KW-1185">Reference proteome</keyword>
<dbReference type="EMBL" id="JAUEPR010000066">
    <property type="protein sequence ID" value="KAK0468819.1"/>
    <property type="molecule type" value="Genomic_DNA"/>
</dbReference>